<dbReference type="PIRSF" id="PIRSF000847">
    <property type="entry name" value="Phos_ph_gly_syn"/>
    <property type="match status" value="1"/>
</dbReference>
<dbReference type="PANTHER" id="PTHR14269">
    <property type="entry name" value="CDP-DIACYLGLYCEROL--GLYCEROL-3-PHOSPHATE 3-PHOSPHATIDYLTRANSFERASE-RELATED"/>
    <property type="match status" value="1"/>
</dbReference>
<evidence type="ECO:0000256" key="8">
    <source>
        <dbReference type="ARBA" id="ARBA00023136"/>
    </source>
</evidence>
<keyword evidence="10" id="KW-1208">Phospholipid metabolism</keyword>
<dbReference type="RefSeq" id="WP_013189379.1">
    <property type="nucleotide sequence ID" value="NZ_CP068112.1"/>
</dbReference>
<feature type="transmembrane region" description="Helical" evidence="13">
    <location>
        <begin position="19"/>
        <end position="40"/>
    </location>
</feature>
<dbReference type="InterPro" id="IPR004570">
    <property type="entry name" value="Phosphatidylglycerol_P_synth"/>
</dbReference>
<evidence type="ECO:0000256" key="3">
    <source>
        <dbReference type="ARBA" id="ARBA00022516"/>
    </source>
</evidence>
<dbReference type="InterPro" id="IPR050324">
    <property type="entry name" value="CDP-alcohol_PTase-I"/>
</dbReference>
<comment type="subcellular location">
    <subcellularLocation>
        <location evidence="1">Membrane</location>
        <topology evidence="1">Multi-pass membrane protein</topology>
    </subcellularLocation>
</comment>
<keyword evidence="6 13" id="KW-1133">Transmembrane helix</keyword>
<dbReference type="InterPro" id="IPR048254">
    <property type="entry name" value="CDP_ALCOHOL_P_TRANSF_CS"/>
</dbReference>
<dbReference type="InterPro" id="IPR043130">
    <property type="entry name" value="CDP-OH_PTrfase_TM_dom"/>
</dbReference>
<dbReference type="PROSITE" id="PS00379">
    <property type="entry name" value="CDP_ALCOHOL_P_TRANSF"/>
    <property type="match status" value="1"/>
</dbReference>
<evidence type="ECO:0000256" key="7">
    <source>
        <dbReference type="ARBA" id="ARBA00023098"/>
    </source>
</evidence>
<dbReference type="GO" id="GO:0016020">
    <property type="term" value="C:membrane"/>
    <property type="evidence" value="ECO:0007669"/>
    <property type="project" value="UniProtKB-SubCell"/>
</dbReference>
<dbReference type="AlphaFoldDB" id="A0A2X2YAH8"/>
<evidence type="ECO:0000313" key="14">
    <source>
        <dbReference type="EMBL" id="SQB64822.1"/>
    </source>
</evidence>
<dbReference type="UniPathway" id="UPA00085"/>
<keyword evidence="5 13" id="KW-0812">Transmembrane</keyword>
<feature type="transmembrane region" description="Helical" evidence="13">
    <location>
        <begin position="145"/>
        <end position="163"/>
    </location>
</feature>
<organism evidence="14 15">
    <name type="scientific">Mobiluncus curtisii</name>
    <dbReference type="NCBI Taxonomy" id="2051"/>
    <lineage>
        <taxon>Bacteria</taxon>
        <taxon>Bacillati</taxon>
        <taxon>Actinomycetota</taxon>
        <taxon>Actinomycetes</taxon>
        <taxon>Actinomycetales</taxon>
        <taxon>Actinomycetaceae</taxon>
        <taxon>Mobiluncus</taxon>
    </lineage>
</organism>
<keyword evidence="3" id="KW-0444">Lipid biosynthesis</keyword>
<evidence type="ECO:0000256" key="13">
    <source>
        <dbReference type="SAM" id="Phobius"/>
    </source>
</evidence>
<evidence type="ECO:0000256" key="2">
    <source>
        <dbReference type="ARBA" id="ARBA00010441"/>
    </source>
</evidence>
<dbReference type="PANTHER" id="PTHR14269:SF52">
    <property type="entry name" value="PHOSPHATIDYLGLYCEROPHOSPHATE SYNTHASE-RELATED"/>
    <property type="match status" value="1"/>
</dbReference>
<evidence type="ECO:0000256" key="5">
    <source>
        <dbReference type="ARBA" id="ARBA00022692"/>
    </source>
</evidence>
<dbReference type="NCBIfam" id="TIGR00560">
    <property type="entry name" value="pgsA"/>
    <property type="match status" value="1"/>
</dbReference>
<dbReference type="OMA" id="WSMVYYL"/>
<feature type="transmembrane region" description="Helical" evidence="13">
    <location>
        <begin position="169"/>
        <end position="189"/>
    </location>
</feature>
<dbReference type="EC" id="2.7.8.5" evidence="11"/>
<keyword evidence="8 13" id="KW-0472">Membrane</keyword>
<keyword evidence="7" id="KW-0443">Lipid metabolism</keyword>
<protein>
    <recommendedName>
        <fullName evidence="11">CDP-diacylglycerol--glycerol-3-phosphate 3-phosphatidyltransferase</fullName>
        <ecNumber evidence="11">2.7.8.5</ecNumber>
    </recommendedName>
</protein>
<sequence>MTANLQGASQPPAPPNFNIANVLTVIRLILVPVFIWLMLLPGVKAQVWAFAVFAVASATDKLDGTLARRLNLVTDFGKLADPIADKALVLSAFILLSLHWSVFWAVTVPVLVRELGITLMRLVLARRGRVMPASRGGKLKTVTQIALILLLLIPWEALVPAAWSVVRIVAIVLSVLVVAITVFTGVDYVRQAMHPAAQR</sequence>
<keyword evidence="9" id="KW-0594">Phospholipid biosynthesis</keyword>
<dbReference type="InterPro" id="IPR000462">
    <property type="entry name" value="CDP-OH_P_trans"/>
</dbReference>
<comment type="similarity">
    <text evidence="2 12">Belongs to the CDP-alcohol phosphatidyltransferase class-I family.</text>
</comment>
<evidence type="ECO:0000256" key="9">
    <source>
        <dbReference type="ARBA" id="ARBA00023209"/>
    </source>
</evidence>
<dbReference type="Gene3D" id="1.20.120.1760">
    <property type="match status" value="1"/>
</dbReference>
<evidence type="ECO:0000256" key="6">
    <source>
        <dbReference type="ARBA" id="ARBA00022989"/>
    </source>
</evidence>
<name>A0A2X2YAH8_9ACTO</name>
<evidence type="ECO:0000256" key="10">
    <source>
        <dbReference type="ARBA" id="ARBA00023264"/>
    </source>
</evidence>
<dbReference type="EMBL" id="UASJ01000001">
    <property type="protein sequence ID" value="SQB64822.1"/>
    <property type="molecule type" value="Genomic_DNA"/>
</dbReference>
<reference evidence="14 15" key="1">
    <citation type="submission" date="2018-06" db="EMBL/GenBank/DDBJ databases">
        <authorList>
            <consortium name="Pathogen Informatics"/>
            <person name="Doyle S."/>
        </authorList>
    </citation>
    <scope>NUCLEOTIDE SEQUENCE [LARGE SCALE GENOMIC DNA]</scope>
    <source>
        <strain evidence="14 15">NCTC11820</strain>
    </source>
</reference>
<evidence type="ECO:0000256" key="1">
    <source>
        <dbReference type="ARBA" id="ARBA00004141"/>
    </source>
</evidence>
<evidence type="ECO:0000256" key="4">
    <source>
        <dbReference type="ARBA" id="ARBA00022679"/>
    </source>
</evidence>
<dbReference type="Pfam" id="PF01066">
    <property type="entry name" value="CDP-OH_P_transf"/>
    <property type="match status" value="1"/>
</dbReference>
<gene>
    <name evidence="14" type="primary">pgsA2</name>
    <name evidence="14" type="ORF">NCTC11820_01176</name>
</gene>
<keyword evidence="4 12" id="KW-0808">Transferase</keyword>
<evidence type="ECO:0000256" key="11">
    <source>
        <dbReference type="NCBIfam" id="TIGR00560"/>
    </source>
</evidence>
<dbReference type="Proteomes" id="UP000250245">
    <property type="component" value="Unassembled WGS sequence"/>
</dbReference>
<evidence type="ECO:0000256" key="12">
    <source>
        <dbReference type="RuleBase" id="RU003750"/>
    </source>
</evidence>
<accession>A0A2X2YAH8</accession>
<proteinExistence type="inferred from homology"/>
<evidence type="ECO:0000313" key="15">
    <source>
        <dbReference type="Proteomes" id="UP000250245"/>
    </source>
</evidence>
<dbReference type="GeneID" id="55565530"/>
<dbReference type="GO" id="GO:0046474">
    <property type="term" value="P:glycerophospholipid biosynthetic process"/>
    <property type="evidence" value="ECO:0007669"/>
    <property type="project" value="TreeGrafter"/>
</dbReference>
<dbReference type="GO" id="GO:0008444">
    <property type="term" value="F:CDP-diacylglycerol-glycerol-3-phosphate 3-phosphatidyltransferase activity"/>
    <property type="evidence" value="ECO:0007669"/>
    <property type="project" value="UniProtKB-UniRule"/>
</dbReference>